<feature type="compositionally biased region" description="Basic and acidic residues" evidence="9">
    <location>
        <begin position="240"/>
        <end position="251"/>
    </location>
</feature>
<feature type="compositionally biased region" description="Basic residues" evidence="9">
    <location>
        <begin position="278"/>
        <end position="287"/>
    </location>
</feature>
<dbReference type="Proteomes" id="UP001152622">
    <property type="component" value="Chromosome 12"/>
</dbReference>
<feature type="region of interest" description="Disordered" evidence="9">
    <location>
        <begin position="96"/>
        <end position="217"/>
    </location>
</feature>
<comment type="subcellular location">
    <subcellularLocation>
        <location evidence="1">Nucleus</location>
    </subcellularLocation>
</comment>
<dbReference type="Pfam" id="PF02172">
    <property type="entry name" value="KIX"/>
    <property type="match status" value="1"/>
</dbReference>
<proteinExistence type="predicted"/>
<keyword evidence="7" id="KW-0539">Nucleus</keyword>
<dbReference type="GO" id="GO:0031490">
    <property type="term" value="F:chromatin DNA binding"/>
    <property type="evidence" value="ECO:0007669"/>
    <property type="project" value="TreeGrafter"/>
</dbReference>
<dbReference type="InterPro" id="IPR003101">
    <property type="entry name" value="KIX_dom"/>
</dbReference>
<dbReference type="PANTHER" id="PTHR13808:SF1">
    <property type="entry name" value="HISTONE ACETYLTRANSFERASE"/>
    <property type="match status" value="1"/>
</dbReference>
<dbReference type="SUPFAM" id="SSF47040">
    <property type="entry name" value="Kix domain of CBP (creb binding protein)"/>
    <property type="match status" value="1"/>
</dbReference>
<dbReference type="OrthoDB" id="8931228at2759"/>
<evidence type="ECO:0000256" key="1">
    <source>
        <dbReference type="ARBA" id="ARBA00004123"/>
    </source>
</evidence>
<dbReference type="AlphaFoldDB" id="A0A9Q1EW01"/>
<evidence type="ECO:0000256" key="4">
    <source>
        <dbReference type="ARBA" id="ARBA00022853"/>
    </source>
</evidence>
<sequence length="480" mass="50412">MGFGQAHLLLGQGPQQGQAMNGTLGPMGRGRGMQYQGQGSAAAAGGGATGSALAETLTQGATQMGAHAAVNVQQGGEHEQDGSLGDQRSVRAAVWPGRGAAAGGCGGQRPAPEQSSPPQQPPPLPHRPEGCCQHAKPAAGAHGPGAGRVDGPHGRPREAQADPAAAGPAAPRPQVPAAGAGQRGGAGVRPPPLPHHEERPQSHDPLPGRQVLPGGPLRLLPADHLALEELHQARLPRVPAAEERQRQEEPAAHAQLPQCWSAELIGSGGHRPAEHAHHQQRHAHRSQLHAEGLRRPGPALRQPAVCADADAAGPWTADAQTPQQLQQQLRSVNALGANQMNMGGGALGGGHVRPGQHALRLLPPSLAQCQPADVGRARCHGEPAHRRPAVRRQREEVLARARHSGPAQPPGAQTCTGHLPHPRPSCLKDRRMENLVAYARKVEGDMYESANSRDEYYHFLAEKIYKIQKELEEKRAVAAP</sequence>
<feature type="region of interest" description="Disordered" evidence="9">
    <location>
        <begin position="10"/>
        <end position="51"/>
    </location>
</feature>
<evidence type="ECO:0000256" key="9">
    <source>
        <dbReference type="SAM" id="MobiDB-lite"/>
    </source>
</evidence>
<comment type="caution">
    <text evidence="11">The sequence shown here is derived from an EMBL/GenBank/DDBJ whole genome shotgun (WGS) entry which is preliminary data.</text>
</comment>
<organism evidence="11 12">
    <name type="scientific">Synaphobranchus kaupii</name>
    <name type="common">Kaup's arrowtooth eel</name>
    <dbReference type="NCBI Taxonomy" id="118154"/>
    <lineage>
        <taxon>Eukaryota</taxon>
        <taxon>Metazoa</taxon>
        <taxon>Chordata</taxon>
        <taxon>Craniata</taxon>
        <taxon>Vertebrata</taxon>
        <taxon>Euteleostomi</taxon>
        <taxon>Actinopterygii</taxon>
        <taxon>Neopterygii</taxon>
        <taxon>Teleostei</taxon>
        <taxon>Anguilliformes</taxon>
        <taxon>Synaphobranchidae</taxon>
        <taxon>Synaphobranchus</taxon>
    </lineage>
</organism>
<dbReference type="PROSITE" id="PS50952">
    <property type="entry name" value="KIX"/>
    <property type="match status" value="1"/>
</dbReference>
<evidence type="ECO:0000256" key="3">
    <source>
        <dbReference type="ARBA" id="ARBA00022679"/>
    </source>
</evidence>
<feature type="compositionally biased region" description="Low complexity" evidence="9">
    <location>
        <begin position="32"/>
        <end position="43"/>
    </location>
</feature>
<feature type="region of interest" description="Disordered" evidence="9">
    <location>
        <begin position="238"/>
        <end position="290"/>
    </location>
</feature>
<evidence type="ECO:0000256" key="5">
    <source>
        <dbReference type="ARBA" id="ARBA00023015"/>
    </source>
</evidence>
<dbReference type="PANTHER" id="PTHR13808">
    <property type="entry name" value="CBP/P300-RELATED"/>
    <property type="match status" value="1"/>
</dbReference>
<dbReference type="EC" id="2.3.1.48" evidence="2"/>
<dbReference type="GO" id="GO:0004402">
    <property type="term" value="F:histone acetyltransferase activity"/>
    <property type="evidence" value="ECO:0007669"/>
    <property type="project" value="InterPro"/>
</dbReference>
<feature type="domain" description="KIX" evidence="10">
    <location>
        <begin position="393"/>
        <end position="472"/>
    </location>
</feature>
<evidence type="ECO:0000259" key="10">
    <source>
        <dbReference type="PROSITE" id="PS50952"/>
    </source>
</evidence>
<dbReference type="InterPro" id="IPR036529">
    <property type="entry name" value="KIX_dom_sf"/>
</dbReference>
<dbReference type="GO" id="GO:0045944">
    <property type="term" value="P:positive regulation of transcription by RNA polymerase II"/>
    <property type="evidence" value="ECO:0007669"/>
    <property type="project" value="TreeGrafter"/>
</dbReference>
<evidence type="ECO:0000313" key="11">
    <source>
        <dbReference type="EMBL" id="KAJ8346053.1"/>
    </source>
</evidence>
<protein>
    <recommendedName>
        <fullName evidence="2">histone acetyltransferase</fullName>
        <ecNumber evidence="2">2.3.1.48</ecNumber>
    </recommendedName>
</protein>
<gene>
    <name evidence="11" type="ORF">SKAU_G00302460</name>
</gene>
<dbReference type="GO" id="GO:0005667">
    <property type="term" value="C:transcription regulator complex"/>
    <property type="evidence" value="ECO:0007669"/>
    <property type="project" value="TreeGrafter"/>
</dbReference>
<dbReference type="EMBL" id="JAINUF010000012">
    <property type="protein sequence ID" value="KAJ8346053.1"/>
    <property type="molecule type" value="Genomic_DNA"/>
</dbReference>
<dbReference type="GO" id="GO:0003713">
    <property type="term" value="F:transcription coactivator activity"/>
    <property type="evidence" value="ECO:0007669"/>
    <property type="project" value="TreeGrafter"/>
</dbReference>
<name>A0A9Q1EW01_SYNKA</name>
<keyword evidence="12" id="KW-1185">Reference proteome</keyword>
<feature type="compositionally biased region" description="Low complexity" evidence="9">
    <location>
        <begin position="108"/>
        <end position="117"/>
    </location>
</feature>
<evidence type="ECO:0000313" key="12">
    <source>
        <dbReference type="Proteomes" id="UP001152622"/>
    </source>
</evidence>
<dbReference type="GO" id="GO:0005654">
    <property type="term" value="C:nucleoplasm"/>
    <property type="evidence" value="ECO:0007669"/>
    <property type="project" value="UniProtKB-ARBA"/>
</dbReference>
<evidence type="ECO:0000256" key="2">
    <source>
        <dbReference type="ARBA" id="ARBA00013184"/>
    </source>
</evidence>
<feature type="compositionally biased region" description="Basic and acidic residues" evidence="9">
    <location>
        <begin position="150"/>
        <end position="160"/>
    </location>
</feature>
<keyword evidence="5" id="KW-0805">Transcription regulation</keyword>
<dbReference type="GO" id="GO:0000123">
    <property type="term" value="C:histone acetyltransferase complex"/>
    <property type="evidence" value="ECO:0007669"/>
    <property type="project" value="TreeGrafter"/>
</dbReference>
<keyword evidence="3" id="KW-0808">Transferase</keyword>
<evidence type="ECO:0000256" key="6">
    <source>
        <dbReference type="ARBA" id="ARBA00023163"/>
    </source>
</evidence>
<evidence type="ECO:0000256" key="8">
    <source>
        <dbReference type="ARBA" id="ARBA00048017"/>
    </source>
</evidence>
<comment type="catalytic activity">
    <reaction evidence="8">
        <text>L-lysyl-[protein] + acetyl-CoA = N(6)-acetyl-L-lysyl-[protein] + CoA + H(+)</text>
        <dbReference type="Rhea" id="RHEA:45948"/>
        <dbReference type="Rhea" id="RHEA-COMP:9752"/>
        <dbReference type="Rhea" id="RHEA-COMP:10731"/>
        <dbReference type="ChEBI" id="CHEBI:15378"/>
        <dbReference type="ChEBI" id="CHEBI:29969"/>
        <dbReference type="ChEBI" id="CHEBI:57287"/>
        <dbReference type="ChEBI" id="CHEBI:57288"/>
        <dbReference type="ChEBI" id="CHEBI:61930"/>
        <dbReference type="EC" id="2.3.1.48"/>
    </reaction>
</comment>
<reference evidence="11" key="1">
    <citation type="journal article" date="2023" name="Science">
        <title>Genome structures resolve the early diversification of teleost fishes.</title>
        <authorList>
            <person name="Parey E."/>
            <person name="Louis A."/>
            <person name="Montfort J."/>
            <person name="Bouchez O."/>
            <person name="Roques C."/>
            <person name="Iampietro C."/>
            <person name="Lluch J."/>
            <person name="Castinel A."/>
            <person name="Donnadieu C."/>
            <person name="Desvignes T."/>
            <person name="Floi Bucao C."/>
            <person name="Jouanno E."/>
            <person name="Wen M."/>
            <person name="Mejri S."/>
            <person name="Dirks R."/>
            <person name="Jansen H."/>
            <person name="Henkel C."/>
            <person name="Chen W.J."/>
            <person name="Zahm M."/>
            <person name="Cabau C."/>
            <person name="Klopp C."/>
            <person name="Thompson A.W."/>
            <person name="Robinson-Rechavi M."/>
            <person name="Braasch I."/>
            <person name="Lecointre G."/>
            <person name="Bobe J."/>
            <person name="Postlethwait J.H."/>
            <person name="Berthelot C."/>
            <person name="Roest Crollius H."/>
            <person name="Guiguen Y."/>
        </authorList>
    </citation>
    <scope>NUCLEOTIDE SEQUENCE</scope>
    <source>
        <strain evidence="11">WJC10195</strain>
    </source>
</reference>
<dbReference type="Gene3D" id="1.10.246.20">
    <property type="entry name" value="Coactivator CBP, KIX domain"/>
    <property type="match status" value="1"/>
</dbReference>
<dbReference type="InterPro" id="IPR013178">
    <property type="entry name" value="Histone_AcTrfase_Rtt109/CBP"/>
</dbReference>
<accession>A0A9Q1EW01</accession>
<evidence type="ECO:0000256" key="7">
    <source>
        <dbReference type="ARBA" id="ARBA00023242"/>
    </source>
</evidence>
<keyword evidence="4" id="KW-0156">Chromatin regulator</keyword>
<keyword evidence="6" id="KW-0804">Transcription</keyword>